<evidence type="ECO:0000259" key="6">
    <source>
        <dbReference type="Pfam" id="PF01370"/>
    </source>
</evidence>
<name>A0ABW4MCN2_9SPHN</name>
<organism evidence="7 8">
    <name type="scientific">Sphingorhabdus buctiana</name>
    <dbReference type="NCBI Taxonomy" id="1508805"/>
    <lineage>
        <taxon>Bacteria</taxon>
        <taxon>Pseudomonadati</taxon>
        <taxon>Pseudomonadota</taxon>
        <taxon>Alphaproteobacteria</taxon>
        <taxon>Sphingomonadales</taxon>
        <taxon>Sphingomonadaceae</taxon>
        <taxon>Sphingorhabdus</taxon>
    </lineage>
</organism>
<proteinExistence type="inferred from homology"/>
<evidence type="ECO:0000256" key="5">
    <source>
        <dbReference type="HAMAP-Rule" id="MF_00956"/>
    </source>
</evidence>
<dbReference type="RefSeq" id="WP_381511732.1">
    <property type="nucleotide sequence ID" value="NZ_JBHUEL010000003.1"/>
</dbReference>
<feature type="binding site" evidence="5">
    <location>
        <position position="199"/>
    </location>
    <ligand>
        <name>substrate</name>
    </ligand>
</feature>
<keyword evidence="5" id="KW-0511">Multifunctional enzyme</keyword>
<comment type="caution">
    <text evidence="5">Lacks conserved residue(s) required for the propagation of feature annotation.</text>
</comment>
<dbReference type="PANTHER" id="PTHR43238">
    <property type="entry name" value="GDP-L-FUCOSE SYNTHASE"/>
    <property type="match status" value="1"/>
</dbReference>
<comment type="function">
    <text evidence="5">Catalyzes the two-step NADP-dependent conversion of GDP-4-dehydro-6-deoxy-D-mannose to GDP-fucose, involving an epimerase and a reductase reaction.</text>
</comment>
<sequence length="307" mass="34183">MKILLTGGSGMVGRNLQEQLRGGHHNLIAPSSNELDLTSLSTTLDYLRTHKPDLVVHAAGRVGGIQANMQEPFRYFVENLDMGRNIICAALDAGVTKLINLGSSCMYPRDHNEALREEQILTGELEPTNEGYALAKIATAKLCEYAKCVMQSAQYKTIIPCNLYGRFDKFDPKHSHLLPAIIEKIHRAKSEGIEKVEIWGDGSARREFMYAGDFAHALISAIDDFDSIPSLMNVGLGQDFSIKEYYEAVAEVLGYKGGFIFDTTKPVGMARKLVNIERQTAWGWAPKHSLQDGIAATYQYYLQEYNV</sequence>
<feature type="site" description="Important for catalytic activity" evidence="5">
    <location>
        <position position="103"/>
    </location>
</feature>
<dbReference type="InterPro" id="IPR001509">
    <property type="entry name" value="Epimerase_deHydtase"/>
</dbReference>
<keyword evidence="3 5" id="KW-0560">Oxidoreductase</keyword>
<keyword evidence="4 5" id="KW-0413">Isomerase</keyword>
<comment type="similarity">
    <text evidence="1 5">Belongs to the NAD(P)-dependent epimerase/dehydratase family. Fucose synthase subfamily.</text>
</comment>
<comment type="pathway">
    <text evidence="5">Nucleotide-sugar biosynthesis; GDP-L-fucose biosynthesis via de novo pathway; GDP-L-fucose from GDP-alpha-D-mannose: step 2/2.</text>
</comment>
<comment type="catalytic activity">
    <reaction evidence="5">
        <text>GDP-beta-L-fucose + NADP(+) = GDP-4-dehydro-alpha-D-rhamnose + NADPH + H(+)</text>
        <dbReference type="Rhea" id="RHEA:18885"/>
        <dbReference type="ChEBI" id="CHEBI:15378"/>
        <dbReference type="ChEBI" id="CHEBI:57273"/>
        <dbReference type="ChEBI" id="CHEBI:57783"/>
        <dbReference type="ChEBI" id="CHEBI:57964"/>
        <dbReference type="ChEBI" id="CHEBI:58349"/>
        <dbReference type="EC" id="1.1.1.271"/>
    </reaction>
</comment>
<dbReference type="InterPro" id="IPR036291">
    <property type="entry name" value="NAD(P)-bd_dom_sf"/>
</dbReference>
<dbReference type="PANTHER" id="PTHR43238:SF1">
    <property type="entry name" value="GDP-L-FUCOSE SYNTHASE"/>
    <property type="match status" value="1"/>
</dbReference>
<feature type="domain" description="NAD-dependent epimerase/dehydratase" evidence="6">
    <location>
        <begin position="3"/>
        <end position="235"/>
    </location>
</feature>
<evidence type="ECO:0000256" key="4">
    <source>
        <dbReference type="ARBA" id="ARBA00023235"/>
    </source>
</evidence>
<dbReference type="CDD" id="cd05239">
    <property type="entry name" value="GDP_FS_SDR_e"/>
    <property type="match status" value="1"/>
</dbReference>
<dbReference type="Proteomes" id="UP001597215">
    <property type="component" value="Unassembled WGS sequence"/>
</dbReference>
<feature type="binding site" evidence="5">
    <location>
        <begin position="160"/>
        <end position="163"/>
    </location>
    <ligand>
        <name>NADP(+)</name>
        <dbReference type="ChEBI" id="CHEBI:58349"/>
    </ligand>
</feature>
<evidence type="ECO:0000313" key="7">
    <source>
        <dbReference type="EMBL" id="MFD1766090.1"/>
    </source>
</evidence>
<feature type="binding site" evidence="5">
    <location>
        <position position="136"/>
    </location>
    <ligand>
        <name>NADP(+)</name>
        <dbReference type="ChEBI" id="CHEBI:58349"/>
    </ligand>
</feature>
<dbReference type="HAMAP" id="MF_00956">
    <property type="entry name" value="GDP_fucose_synth"/>
    <property type="match status" value="1"/>
</dbReference>
<feature type="binding site" evidence="5">
    <location>
        <position position="206"/>
    </location>
    <ligand>
        <name>substrate</name>
    </ligand>
</feature>
<dbReference type="SUPFAM" id="SSF51735">
    <property type="entry name" value="NAD(P)-binding Rossmann-fold domains"/>
    <property type="match status" value="1"/>
</dbReference>
<protein>
    <recommendedName>
        <fullName evidence="5">GDP-L-fucose synthase</fullName>
        <ecNumber evidence="5">1.1.1.271</ecNumber>
    </recommendedName>
    <alternativeName>
        <fullName evidence="5">GDP-4-keto-6-deoxy-D-mannose-3,5-epimerase-4-reductase</fullName>
    </alternativeName>
</protein>
<dbReference type="Pfam" id="PF01370">
    <property type="entry name" value="Epimerase"/>
    <property type="match status" value="1"/>
</dbReference>
<feature type="binding site" evidence="5">
    <location>
        <position position="176"/>
    </location>
    <ligand>
        <name>NADP(+)</name>
        <dbReference type="ChEBI" id="CHEBI:58349"/>
    </ligand>
</feature>
<dbReference type="Gene3D" id="3.90.25.10">
    <property type="entry name" value="UDP-galactose 4-epimerase, domain 1"/>
    <property type="match status" value="1"/>
</dbReference>
<dbReference type="EMBL" id="JBHUEL010000003">
    <property type="protein sequence ID" value="MFD1766090.1"/>
    <property type="molecule type" value="Genomic_DNA"/>
</dbReference>
<keyword evidence="8" id="KW-1185">Reference proteome</keyword>
<feature type="binding site" evidence="5">
    <location>
        <begin position="101"/>
        <end position="104"/>
    </location>
    <ligand>
        <name>NADP(+)</name>
        <dbReference type="ChEBI" id="CHEBI:58349"/>
    </ligand>
</feature>
<feature type="binding site" evidence="5">
    <location>
        <position position="184"/>
    </location>
    <ligand>
        <name>substrate</name>
    </ligand>
</feature>
<feature type="site" description="Important for catalytic activity" evidence="5">
    <location>
        <position position="105"/>
    </location>
</feature>
<evidence type="ECO:0000256" key="3">
    <source>
        <dbReference type="ARBA" id="ARBA00023002"/>
    </source>
</evidence>
<dbReference type="Gene3D" id="3.40.50.720">
    <property type="entry name" value="NAD(P)-binding Rossmann-like Domain"/>
    <property type="match status" value="1"/>
</dbReference>
<feature type="binding site" evidence="5">
    <location>
        <begin position="7"/>
        <end position="13"/>
    </location>
    <ligand>
        <name>NADP(+)</name>
        <dbReference type="ChEBI" id="CHEBI:58349"/>
    </ligand>
</feature>
<reference evidence="8" key="1">
    <citation type="journal article" date="2019" name="Int. J. Syst. Evol. Microbiol.">
        <title>The Global Catalogue of Microorganisms (GCM) 10K type strain sequencing project: providing services to taxonomists for standard genome sequencing and annotation.</title>
        <authorList>
            <consortium name="The Broad Institute Genomics Platform"/>
            <consortium name="The Broad Institute Genome Sequencing Center for Infectious Disease"/>
            <person name="Wu L."/>
            <person name="Ma J."/>
        </authorList>
    </citation>
    <scope>NUCLEOTIDE SEQUENCE [LARGE SCALE GENOMIC DNA]</scope>
    <source>
        <strain evidence="8">CGMCC 1.12449</strain>
    </source>
</reference>
<evidence type="ECO:0000256" key="2">
    <source>
        <dbReference type="ARBA" id="ARBA00022857"/>
    </source>
</evidence>
<dbReference type="InterPro" id="IPR028614">
    <property type="entry name" value="GDP_fucose/colitose_synth"/>
</dbReference>
<comment type="caution">
    <text evidence="7">The sequence shown here is derived from an EMBL/GenBank/DDBJ whole genome shotgun (WGS) entry which is preliminary data.</text>
</comment>
<gene>
    <name evidence="5" type="primary">fcl</name>
    <name evidence="7" type="ORF">ACFSAG_04435</name>
</gene>
<feature type="active site" description="Proton donor/acceptor" evidence="5">
    <location>
        <position position="132"/>
    </location>
</feature>
<dbReference type="EC" id="1.1.1.271" evidence="5"/>
<evidence type="ECO:0000313" key="8">
    <source>
        <dbReference type="Proteomes" id="UP001597215"/>
    </source>
</evidence>
<accession>A0ABW4MCN2</accession>
<keyword evidence="2 5" id="KW-0521">NADP</keyword>
<evidence type="ECO:0000256" key="1">
    <source>
        <dbReference type="ARBA" id="ARBA00005959"/>
    </source>
</evidence>